<organism evidence="1 2">
    <name type="scientific">Chitinophaga pinensis (strain ATCC 43595 / DSM 2588 / LMG 13176 / NBRC 15968 / NCIMB 11800 / UQM 2034)</name>
    <dbReference type="NCBI Taxonomy" id="485918"/>
    <lineage>
        <taxon>Bacteria</taxon>
        <taxon>Pseudomonadati</taxon>
        <taxon>Bacteroidota</taxon>
        <taxon>Chitinophagia</taxon>
        <taxon>Chitinophagales</taxon>
        <taxon>Chitinophagaceae</taxon>
        <taxon>Chitinophaga</taxon>
    </lineage>
</organism>
<proteinExistence type="predicted"/>
<evidence type="ECO:0000313" key="1">
    <source>
        <dbReference type="EMBL" id="ACU63730.1"/>
    </source>
</evidence>
<reference evidence="2" key="1">
    <citation type="submission" date="2009-08" db="EMBL/GenBank/DDBJ databases">
        <title>The complete genome of Chitinophaga pinensis DSM 2588.</title>
        <authorList>
            <consortium name="US DOE Joint Genome Institute (JGI-PGF)"/>
            <person name="Lucas S."/>
            <person name="Copeland A."/>
            <person name="Lapidus A."/>
            <person name="Glavina del Rio T."/>
            <person name="Dalin E."/>
            <person name="Tice H."/>
            <person name="Bruce D."/>
            <person name="Goodwin L."/>
            <person name="Pitluck S."/>
            <person name="Kyrpides N."/>
            <person name="Mavromatis K."/>
            <person name="Ivanova N."/>
            <person name="Mikhailova N."/>
            <person name="Sims D."/>
            <person name="Meinche L."/>
            <person name="Brettin T."/>
            <person name="Detter J.C."/>
            <person name="Han C."/>
            <person name="Larimer F."/>
            <person name="Land M."/>
            <person name="Hauser L."/>
            <person name="Markowitz V."/>
            <person name="Cheng J.-F."/>
            <person name="Hugenholtz P."/>
            <person name="Woyke T."/>
            <person name="Wu D."/>
            <person name="Spring S."/>
            <person name="Klenk H.-P."/>
            <person name="Eisen J.A."/>
        </authorList>
    </citation>
    <scope>NUCLEOTIDE SEQUENCE [LARGE SCALE GENOMIC DNA]</scope>
    <source>
        <strain evidence="2">ATCC 43595 / DSM 2588 / LMG 13176 / NBRC 15968 / NCIMB 11800 / UQM 2034</strain>
    </source>
</reference>
<dbReference type="AlphaFoldDB" id="A0A979GAQ1"/>
<evidence type="ECO:0000313" key="2">
    <source>
        <dbReference type="Proteomes" id="UP000002215"/>
    </source>
</evidence>
<gene>
    <name evidence="1" type="ordered locus">Cpin_6325</name>
</gene>
<accession>A0A979GAQ1</accession>
<dbReference type="Pfam" id="PF21983">
    <property type="entry name" value="NikA-like"/>
    <property type="match status" value="1"/>
</dbReference>
<name>A0A979GAQ1_CHIPD</name>
<protein>
    <submittedName>
        <fullName evidence="1">Mobilisation protein</fullName>
    </submittedName>
</protein>
<dbReference type="KEGG" id="cpi:Cpin_6325"/>
<dbReference type="Proteomes" id="UP000002215">
    <property type="component" value="Chromosome"/>
</dbReference>
<dbReference type="EMBL" id="CP001699">
    <property type="protein sequence ID" value="ACU63730.1"/>
    <property type="molecule type" value="Genomic_DNA"/>
</dbReference>
<dbReference type="RefSeq" id="WP_012793895.1">
    <property type="nucleotide sequence ID" value="NC_013132.1"/>
</dbReference>
<dbReference type="OrthoDB" id="681025at2"/>
<sequence length="134" mass="15156">MSETQNPKPKEKRVLIQLRTTEEDKNTLREFAKHAGMNITDFVKFRTLSKRPRLKVATPEREVLLHLLSELGKNGSNINQIAKIMNADNKTSYSVSVKEDLIAAALEEIRQTTAKIVQALEQTAIHDSEGENSR</sequence>
<dbReference type="InterPro" id="IPR053842">
    <property type="entry name" value="NikA-like"/>
</dbReference>
<reference evidence="1 2" key="2">
    <citation type="journal article" date="2010" name="Stand. Genomic Sci.">
        <title>Complete genome sequence of Chitinophaga pinensis type strain (UQM 2034).</title>
        <authorList>
            <person name="Glavina Del Rio T."/>
            <person name="Abt B."/>
            <person name="Spring S."/>
            <person name="Lapidus A."/>
            <person name="Nolan M."/>
            <person name="Tice H."/>
            <person name="Copeland A."/>
            <person name="Cheng J.F."/>
            <person name="Chen F."/>
            <person name="Bruce D."/>
            <person name="Goodwin L."/>
            <person name="Pitluck S."/>
            <person name="Ivanova N."/>
            <person name="Mavromatis K."/>
            <person name="Mikhailova N."/>
            <person name="Pati A."/>
            <person name="Chen A."/>
            <person name="Palaniappan K."/>
            <person name="Land M."/>
            <person name="Hauser L."/>
            <person name="Chang Y.J."/>
            <person name="Jeffries C.D."/>
            <person name="Chain P."/>
            <person name="Saunders E."/>
            <person name="Detter J.C."/>
            <person name="Brettin T."/>
            <person name="Rohde M."/>
            <person name="Goker M."/>
            <person name="Bristow J."/>
            <person name="Eisen J.A."/>
            <person name="Markowitz V."/>
            <person name="Hugenholtz P."/>
            <person name="Kyrpides N.C."/>
            <person name="Klenk H.P."/>
            <person name="Lucas S."/>
        </authorList>
    </citation>
    <scope>NUCLEOTIDE SEQUENCE [LARGE SCALE GENOMIC DNA]</scope>
    <source>
        <strain evidence="2">ATCC 43595 / DSM 2588 / LMG 13176 / NBRC 15968 / NCIMB 11800 / UQM 2034</strain>
    </source>
</reference>